<sequence length="78" mass="8901">MTQETRPTPAQQPRRERELATRLRHWAKANGRHTSGRTQIPLDAVRSTVQAVRPMANAVSQLTPCSNRLRKQSLNSRE</sequence>
<gene>
    <name evidence="1" type="ORF">OHA22_11530</name>
</gene>
<dbReference type="EMBL" id="CP108222">
    <property type="protein sequence ID" value="WTT16118.1"/>
    <property type="molecule type" value="Genomic_DNA"/>
</dbReference>
<proteinExistence type="predicted"/>
<protein>
    <submittedName>
        <fullName evidence="1">Uncharacterized protein</fullName>
    </submittedName>
</protein>
<evidence type="ECO:0000313" key="1">
    <source>
        <dbReference type="EMBL" id="WTT16118.1"/>
    </source>
</evidence>
<organism evidence="1">
    <name type="scientific">Streptomyces sp. NBC_00093</name>
    <dbReference type="NCBI Taxonomy" id="2975649"/>
    <lineage>
        <taxon>Bacteria</taxon>
        <taxon>Bacillati</taxon>
        <taxon>Actinomycetota</taxon>
        <taxon>Actinomycetes</taxon>
        <taxon>Kitasatosporales</taxon>
        <taxon>Streptomycetaceae</taxon>
        <taxon>Streptomyces</taxon>
    </lineage>
</organism>
<reference evidence="1" key="1">
    <citation type="submission" date="2022-10" db="EMBL/GenBank/DDBJ databases">
        <title>The complete genomes of actinobacterial strains from the NBC collection.</title>
        <authorList>
            <person name="Joergensen T.S."/>
            <person name="Alvarez Arevalo M."/>
            <person name="Sterndorff E.B."/>
            <person name="Faurdal D."/>
            <person name="Vuksanovic O."/>
            <person name="Mourched A.-S."/>
            <person name="Charusanti P."/>
            <person name="Shaw S."/>
            <person name="Blin K."/>
            <person name="Weber T."/>
        </authorList>
    </citation>
    <scope>NUCLEOTIDE SEQUENCE</scope>
    <source>
        <strain evidence="1">NBC_00093</strain>
    </source>
</reference>
<name>A0AAU1ZWY5_9ACTN</name>
<dbReference type="AlphaFoldDB" id="A0AAU1ZWY5"/>
<accession>A0AAU1ZWY5</accession>